<dbReference type="InterPro" id="IPR035930">
    <property type="entry name" value="FomD-like_sf"/>
</dbReference>
<dbReference type="PANTHER" id="PTHR39159:SF1">
    <property type="entry name" value="UPF0374 PROTEIN YGAC"/>
    <property type="match status" value="1"/>
</dbReference>
<evidence type="ECO:0000256" key="2">
    <source>
        <dbReference type="ARBA" id="ARBA00022801"/>
    </source>
</evidence>
<dbReference type="PIRSF" id="PIRSF028345">
    <property type="entry name" value="UCP028345"/>
    <property type="match status" value="1"/>
</dbReference>
<comment type="similarity">
    <text evidence="4">Belongs to the Ntdp family.</text>
</comment>
<dbReference type="EC" id="3.6.1.6" evidence="4"/>
<dbReference type="HAMAP" id="MF_01568">
    <property type="entry name" value="Ntdp"/>
    <property type="match status" value="1"/>
</dbReference>
<feature type="binding site" evidence="4">
    <location>
        <position position="112"/>
    </location>
    <ligand>
        <name>Mg(2+)</name>
        <dbReference type="ChEBI" id="CHEBI:18420"/>
        <label>2</label>
    </ligand>
</feature>
<dbReference type="EC" id="3.6.1.15" evidence="4"/>
<feature type="binding site" evidence="4">
    <location>
        <position position="114"/>
    </location>
    <ligand>
        <name>Mg(2+)</name>
        <dbReference type="ChEBI" id="CHEBI:18420"/>
        <label>1</label>
    </ligand>
</feature>
<comment type="catalytic activity">
    <reaction evidence="4">
        <text>a ribonucleoside 5'-triphosphate + H2O = a ribonucleoside 5'-diphosphate + phosphate + H(+)</text>
        <dbReference type="Rhea" id="RHEA:23680"/>
        <dbReference type="ChEBI" id="CHEBI:15377"/>
        <dbReference type="ChEBI" id="CHEBI:15378"/>
        <dbReference type="ChEBI" id="CHEBI:43474"/>
        <dbReference type="ChEBI" id="CHEBI:57930"/>
        <dbReference type="ChEBI" id="CHEBI:61557"/>
        <dbReference type="EC" id="3.6.1.15"/>
    </reaction>
</comment>
<feature type="domain" description="DUF402" evidence="5">
    <location>
        <begin position="25"/>
        <end position="162"/>
    </location>
</feature>
<sequence>MEKVGYWMYLPKEKEIIQIKSYKHDGSLHRTWKKTVVLKSTENVIIGGNDHTLVVESDGRKWVTREPAICYFHSEYWFNVISMIREDGIYHYCNLGTPFASDEEAVKYIDYDLDIKVFPDGRFHLLDEGEYEQHRRQMKYPDSIDRILRHNVDVLSHWILDKKGPFSKDYIDIWYEKYKEYR</sequence>
<comment type="catalytic activity">
    <reaction evidence="4">
        <text>a ribonucleoside 5'-diphosphate + H2O = a ribonucleoside 5'-phosphate + phosphate + H(+)</text>
        <dbReference type="Rhea" id="RHEA:36799"/>
        <dbReference type="ChEBI" id="CHEBI:15377"/>
        <dbReference type="ChEBI" id="CHEBI:15378"/>
        <dbReference type="ChEBI" id="CHEBI:43474"/>
        <dbReference type="ChEBI" id="CHEBI:57930"/>
        <dbReference type="ChEBI" id="CHEBI:58043"/>
        <dbReference type="EC" id="3.6.1.6"/>
    </reaction>
</comment>
<dbReference type="InterPro" id="IPR007295">
    <property type="entry name" value="DUF402"/>
</dbReference>
<feature type="binding site" evidence="4">
    <location>
        <position position="114"/>
    </location>
    <ligand>
        <name>Mg(2+)</name>
        <dbReference type="ChEBI" id="CHEBI:18420"/>
        <label>2</label>
    </ligand>
</feature>
<feature type="binding site" evidence="4">
    <location>
        <position position="127"/>
    </location>
    <ligand>
        <name>Mg(2+)</name>
        <dbReference type="ChEBI" id="CHEBI:18420"/>
        <label>2</label>
    </ligand>
</feature>
<organism evidence="6 7">
    <name type="scientific">Listeria newyorkensis</name>
    <dbReference type="NCBI Taxonomy" id="1497681"/>
    <lineage>
        <taxon>Bacteria</taxon>
        <taxon>Bacillati</taxon>
        <taxon>Bacillota</taxon>
        <taxon>Bacilli</taxon>
        <taxon>Bacillales</taxon>
        <taxon>Listeriaceae</taxon>
        <taxon>Listeria</taxon>
    </lineage>
</organism>
<proteinExistence type="inferred from homology"/>
<reference evidence="6 7" key="1">
    <citation type="submission" date="2016-11" db="EMBL/GenBank/DDBJ databases">
        <title>Whole Genome Sequence of Listeria newyorkensis.</title>
        <authorList>
            <person name="Frink S."/>
            <person name="Morales C."/>
            <person name="Kiang D."/>
        </authorList>
    </citation>
    <scope>NUCLEOTIDE SEQUENCE [LARGE SCALE GENOMIC DNA]</scope>
    <source>
        <strain evidence="6 7">F1604011-044</strain>
    </source>
</reference>
<evidence type="ECO:0000256" key="4">
    <source>
        <dbReference type="HAMAP-Rule" id="MF_01568"/>
    </source>
</evidence>
<dbReference type="NCBIfam" id="NF010183">
    <property type="entry name" value="PRK13662.1"/>
    <property type="match status" value="1"/>
</dbReference>
<feature type="binding site" evidence="4">
    <location>
        <position position="94"/>
    </location>
    <ligand>
        <name>Mg(2+)</name>
        <dbReference type="ChEBI" id="CHEBI:18420"/>
        <label>1</label>
    </ligand>
</feature>
<feature type="active site" description="Proton donor" evidence="4">
    <location>
        <position position="30"/>
    </location>
</feature>
<dbReference type="Gene3D" id="2.40.380.10">
    <property type="entry name" value="FomD-like"/>
    <property type="match status" value="1"/>
</dbReference>
<dbReference type="Pfam" id="PF04167">
    <property type="entry name" value="DUF402"/>
    <property type="match status" value="1"/>
</dbReference>
<dbReference type="InterPro" id="IPR016882">
    <property type="entry name" value="SA1684"/>
</dbReference>
<keyword evidence="2 4" id="KW-0378">Hydrolase</keyword>
<feature type="binding site" evidence="4">
    <location>
        <position position="130"/>
    </location>
    <ligand>
        <name>Mg(2+)</name>
        <dbReference type="ChEBI" id="CHEBI:18420"/>
        <label>2</label>
    </ligand>
</feature>
<keyword evidence="3 4" id="KW-0460">Magnesium</keyword>
<keyword evidence="1 4" id="KW-0479">Metal-binding</keyword>
<evidence type="ECO:0000256" key="1">
    <source>
        <dbReference type="ARBA" id="ARBA00022723"/>
    </source>
</evidence>
<comment type="cofactor">
    <cofactor evidence="4">
        <name>Mg(2+)</name>
        <dbReference type="ChEBI" id="CHEBI:18420"/>
    </cofactor>
</comment>
<evidence type="ECO:0000313" key="6">
    <source>
        <dbReference type="EMBL" id="PNP88233.1"/>
    </source>
</evidence>
<accession>A0ABX4XKA2</accession>
<feature type="binding site" evidence="4">
    <location>
        <position position="110"/>
    </location>
    <ligand>
        <name>Mg(2+)</name>
        <dbReference type="ChEBI" id="CHEBI:18420"/>
        <label>1</label>
    </ligand>
</feature>
<protein>
    <recommendedName>
        <fullName evidence="4">Nucleoside triphosphate/diphosphate phosphatase</fullName>
        <ecNumber evidence="4">3.6.1.15</ecNumber>
        <ecNumber evidence="4">3.6.1.6</ecNumber>
    </recommendedName>
</protein>
<name>A0ABX4XKA2_9LIST</name>
<dbReference type="InterPro" id="IPR050212">
    <property type="entry name" value="Ntdp-like"/>
</dbReference>
<dbReference type="PANTHER" id="PTHR39159">
    <property type="match status" value="1"/>
</dbReference>
<evidence type="ECO:0000256" key="3">
    <source>
        <dbReference type="ARBA" id="ARBA00022842"/>
    </source>
</evidence>
<keyword evidence="7" id="KW-1185">Reference proteome</keyword>
<dbReference type="Proteomes" id="UP000236500">
    <property type="component" value="Unassembled WGS sequence"/>
</dbReference>
<comment type="caution">
    <text evidence="6">The sequence shown here is derived from an EMBL/GenBank/DDBJ whole genome shotgun (WGS) entry which is preliminary data.</text>
</comment>
<evidence type="ECO:0000259" key="5">
    <source>
        <dbReference type="Pfam" id="PF04167"/>
    </source>
</evidence>
<gene>
    <name evidence="6" type="ORF">BMT55_15850</name>
</gene>
<evidence type="ECO:0000313" key="7">
    <source>
        <dbReference type="Proteomes" id="UP000236500"/>
    </source>
</evidence>
<dbReference type="SUPFAM" id="SSF159234">
    <property type="entry name" value="FomD-like"/>
    <property type="match status" value="1"/>
</dbReference>
<dbReference type="EMBL" id="MPDH01000026">
    <property type="protein sequence ID" value="PNP88233.1"/>
    <property type="molecule type" value="Genomic_DNA"/>
</dbReference>
<comment type="function">
    <text evidence="4">Has nucleoside phosphatase activity towards nucleoside triphosphates and nucleoside diphosphates.</text>
</comment>